<dbReference type="EMBL" id="REGN01009234">
    <property type="protein sequence ID" value="RNA01646.1"/>
    <property type="molecule type" value="Genomic_DNA"/>
</dbReference>
<feature type="non-terminal residue" evidence="3">
    <location>
        <position position="91"/>
    </location>
</feature>
<organism evidence="3 4">
    <name type="scientific">Brachionus plicatilis</name>
    <name type="common">Marine rotifer</name>
    <name type="synonym">Brachionus muelleri</name>
    <dbReference type="NCBI Taxonomy" id="10195"/>
    <lineage>
        <taxon>Eukaryota</taxon>
        <taxon>Metazoa</taxon>
        <taxon>Spiralia</taxon>
        <taxon>Gnathifera</taxon>
        <taxon>Rotifera</taxon>
        <taxon>Eurotatoria</taxon>
        <taxon>Monogononta</taxon>
        <taxon>Pseudotrocha</taxon>
        <taxon>Ploima</taxon>
        <taxon>Brachionidae</taxon>
        <taxon>Brachionus</taxon>
    </lineage>
</organism>
<accession>A0A3M7PRB2</accession>
<dbReference type="AlphaFoldDB" id="A0A3M7PRB2"/>
<evidence type="ECO:0000256" key="1">
    <source>
        <dbReference type="SAM" id="MobiDB-lite"/>
    </source>
</evidence>
<feature type="region of interest" description="Disordered" evidence="1">
    <location>
        <begin position="60"/>
        <end position="91"/>
    </location>
</feature>
<keyword evidence="2" id="KW-0732">Signal</keyword>
<sequence length="91" mass="10103">MRAEFSRDLLRTVCLLSLSMSLTILNTCIVDFPCSSESLSSDFHSFHTFHTVGISKTTCPLRSRPPNRTNNGAEPYQLNCTINGAEPNQPN</sequence>
<evidence type="ECO:0000313" key="4">
    <source>
        <dbReference type="Proteomes" id="UP000276133"/>
    </source>
</evidence>
<dbReference type="Proteomes" id="UP000276133">
    <property type="component" value="Unassembled WGS sequence"/>
</dbReference>
<keyword evidence="4" id="KW-1185">Reference proteome</keyword>
<comment type="caution">
    <text evidence="3">The sequence shown here is derived from an EMBL/GenBank/DDBJ whole genome shotgun (WGS) entry which is preliminary data.</text>
</comment>
<evidence type="ECO:0000256" key="2">
    <source>
        <dbReference type="SAM" id="SignalP"/>
    </source>
</evidence>
<gene>
    <name evidence="3" type="ORF">BpHYR1_008179</name>
</gene>
<proteinExistence type="predicted"/>
<evidence type="ECO:0008006" key="5">
    <source>
        <dbReference type="Google" id="ProtNLM"/>
    </source>
</evidence>
<evidence type="ECO:0000313" key="3">
    <source>
        <dbReference type="EMBL" id="RNA01646.1"/>
    </source>
</evidence>
<feature type="chain" id="PRO_5018334702" description="Secreted protein" evidence="2">
    <location>
        <begin position="22"/>
        <end position="91"/>
    </location>
</feature>
<feature type="signal peptide" evidence="2">
    <location>
        <begin position="1"/>
        <end position="21"/>
    </location>
</feature>
<protein>
    <recommendedName>
        <fullName evidence="5">Secreted protein</fullName>
    </recommendedName>
</protein>
<reference evidence="3 4" key="1">
    <citation type="journal article" date="2018" name="Sci. Rep.">
        <title>Genomic signatures of local adaptation to the degree of environmental predictability in rotifers.</title>
        <authorList>
            <person name="Franch-Gras L."/>
            <person name="Hahn C."/>
            <person name="Garcia-Roger E.M."/>
            <person name="Carmona M.J."/>
            <person name="Serra M."/>
            <person name="Gomez A."/>
        </authorList>
    </citation>
    <scope>NUCLEOTIDE SEQUENCE [LARGE SCALE GENOMIC DNA]</scope>
    <source>
        <strain evidence="3">HYR1</strain>
    </source>
</reference>
<name>A0A3M7PRB2_BRAPC</name>